<accession>A0A4R6NDH6</accession>
<proteinExistence type="predicted"/>
<dbReference type="Gene3D" id="3.40.50.300">
    <property type="entry name" value="P-loop containing nucleotide triphosphate hydrolases"/>
    <property type="match status" value="1"/>
</dbReference>
<keyword evidence="3" id="KW-1185">Reference proteome</keyword>
<dbReference type="SUPFAM" id="SSF52540">
    <property type="entry name" value="P-loop containing nucleoside triphosphate hydrolases"/>
    <property type="match status" value="1"/>
</dbReference>
<dbReference type="AlphaFoldDB" id="A0A4R6NDH6"/>
<gene>
    <name evidence="2" type="ORF">DFR39_101549</name>
</gene>
<dbReference type="EMBL" id="SNXE01000001">
    <property type="protein sequence ID" value="TDP13075.1"/>
    <property type="molecule type" value="Genomic_DNA"/>
</dbReference>
<dbReference type="OrthoDB" id="8772152at2"/>
<dbReference type="Proteomes" id="UP000295357">
    <property type="component" value="Unassembled WGS sequence"/>
</dbReference>
<feature type="region of interest" description="Disordered" evidence="1">
    <location>
        <begin position="1"/>
        <end position="21"/>
    </location>
</feature>
<dbReference type="RefSeq" id="WP_133601989.1">
    <property type="nucleotide sequence ID" value="NZ_JAUFPJ010000001.1"/>
</dbReference>
<evidence type="ECO:0000313" key="3">
    <source>
        <dbReference type="Proteomes" id="UP000295357"/>
    </source>
</evidence>
<protein>
    <submittedName>
        <fullName evidence="2">ABC-type transport system involved in cytochrome c biogenesis ATPase subunit</fullName>
    </submittedName>
</protein>
<reference evidence="2 3" key="1">
    <citation type="submission" date="2019-03" db="EMBL/GenBank/DDBJ databases">
        <title>Genomic Encyclopedia of Type Strains, Phase IV (KMG-IV): sequencing the most valuable type-strain genomes for metagenomic binning, comparative biology and taxonomic classification.</title>
        <authorList>
            <person name="Goeker M."/>
        </authorList>
    </citation>
    <scope>NUCLEOTIDE SEQUENCE [LARGE SCALE GENOMIC DNA]</scope>
    <source>
        <strain evidence="2 3">DSM 25082</strain>
    </source>
</reference>
<comment type="caution">
    <text evidence="2">The sequence shown here is derived from an EMBL/GenBank/DDBJ whole genome shotgun (WGS) entry which is preliminary data.</text>
</comment>
<dbReference type="InterPro" id="IPR027417">
    <property type="entry name" value="P-loop_NTPase"/>
</dbReference>
<name>A0A4R6NDH6_9BURK</name>
<evidence type="ECO:0000313" key="2">
    <source>
        <dbReference type="EMBL" id="TDP13075.1"/>
    </source>
</evidence>
<evidence type="ECO:0000256" key="1">
    <source>
        <dbReference type="SAM" id="MobiDB-lite"/>
    </source>
</evidence>
<organism evidence="2 3">
    <name type="scientific">Roseateles asaccharophilus</name>
    <dbReference type="NCBI Taxonomy" id="582607"/>
    <lineage>
        <taxon>Bacteria</taxon>
        <taxon>Pseudomonadati</taxon>
        <taxon>Pseudomonadota</taxon>
        <taxon>Betaproteobacteria</taxon>
        <taxon>Burkholderiales</taxon>
        <taxon>Sphaerotilaceae</taxon>
        <taxon>Roseateles</taxon>
    </lineage>
</organism>
<sequence length="177" mass="18364">MMKNSGQDFPPALNPGPGLSFVRGGEGRGKTRLLAQLAAQAAAEGRSVWLEQPADAAHDAVVARDWLAQRQGPQWSPAVAAALVQAFALAEHLDKPLYMLSAGSRRKLGLLGAAASGAALTLLETPYAALDGRSARVLTELLAEAAEGSERAWVLADYELPAGLAGVRLAATVDLGD</sequence>